<feature type="compositionally biased region" description="Basic and acidic residues" evidence="1">
    <location>
        <begin position="402"/>
        <end position="414"/>
    </location>
</feature>
<reference evidence="2" key="1">
    <citation type="submission" date="2023-06" db="EMBL/GenBank/DDBJ databases">
        <title>Genome-scale phylogeny and comparative genomics of the fungal order Sordariales.</title>
        <authorList>
            <consortium name="Lawrence Berkeley National Laboratory"/>
            <person name="Hensen N."/>
            <person name="Bonometti L."/>
            <person name="Westerberg I."/>
            <person name="Brannstrom I.O."/>
            <person name="Guillou S."/>
            <person name="Cros-Aarteil S."/>
            <person name="Calhoun S."/>
            <person name="Haridas S."/>
            <person name="Kuo A."/>
            <person name="Mondo S."/>
            <person name="Pangilinan J."/>
            <person name="Riley R."/>
            <person name="Labutti K."/>
            <person name="Andreopoulos B."/>
            <person name="Lipzen A."/>
            <person name="Chen C."/>
            <person name="Yanf M."/>
            <person name="Daum C."/>
            <person name="Ng V."/>
            <person name="Clum A."/>
            <person name="Steindorff A."/>
            <person name="Ohm R."/>
            <person name="Martin F."/>
            <person name="Silar P."/>
            <person name="Natvig D."/>
            <person name="Lalanne C."/>
            <person name="Gautier V."/>
            <person name="Ament-Velasquez S.L."/>
            <person name="Kruys A."/>
            <person name="Hutchinson M.I."/>
            <person name="Powell A.J."/>
            <person name="Barry K."/>
            <person name="Miller A.N."/>
            <person name="Grigoriev I.V."/>
            <person name="Debuchy R."/>
            <person name="Gladieux P."/>
            <person name="Thoren M.H."/>
            <person name="Johannesson H."/>
        </authorList>
    </citation>
    <scope>NUCLEOTIDE SEQUENCE</scope>
    <source>
        <strain evidence="2">CBS 606.72</strain>
    </source>
</reference>
<dbReference type="Proteomes" id="UP001175000">
    <property type="component" value="Unassembled WGS sequence"/>
</dbReference>
<feature type="compositionally biased region" description="Low complexity" evidence="1">
    <location>
        <begin position="358"/>
        <end position="374"/>
    </location>
</feature>
<feature type="compositionally biased region" description="Polar residues" evidence="1">
    <location>
        <begin position="254"/>
        <end position="265"/>
    </location>
</feature>
<evidence type="ECO:0000256" key="1">
    <source>
        <dbReference type="SAM" id="MobiDB-lite"/>
    </source>
</evidence>
<dbReference type="AlphaFoldDB" id="A0AA39X372"/>
<feature type="region of interest" description="Disordered" evidence="1">
    <location>
        <begin position="18"/>
        <end position="59"/>
    </location>
</feature>
<sequence>MPCLRGLEVSLTAQLTGDRIPEFPHPEGASVKLVDDSQGNGTAEHSPVGDGETSSPRYTKAKPTVSVYVPSVPGKPPVDEVPKVPGTITPEPCKYLFFKLFINGRHMADWGIDPVVTHQGRVDKSLWAPSGRYSEYAGVEGRHFVFLPGQENKSFAEDGGLVEIRAFRAIQRLPRSLGLKEYRNQENYGIATPSIGLVDEPQDVTKYNWHLYDPVDCPYAVFRLHYRSWRSLRHLNLIPSIYSERSQPLPGSPSHWSTTVQPNSDSRSHLPSPGGSYQLISVDDDSVFNGDTPKGISAATSESQPAGYFLKSPPERFNILSRASGIPQPSKTLRDTFRESYLQRPLPELPMEDPAPFSRRTSVASTRSATSATPSLTPSLVQYVDDGSFEEDDIEIGVAHTIRIEQPEEAKLDESVDCSSSDYETSPPSTKTSGSPQENPSPSRYLPTTSSMLEAQYSMVSPVRESAALETREPINNSPSLVQHRGSHRSHLTTPMQLSESEWMSRTPSPAHAGMTRG</sequence>
<feature type="region of interest" description="Disordered" evidence="1">
    <location>
        <begin position="472"/>
        <end position="518"/>
    </location>
</feature>
<gene>
    <name evidence="2" type="ORF">B0T14DRAFT_424553</name>
</gene>
<feature type="compositionally biased region" description="Polar residues" evidence="1">
    <location>
        <begin position="437"/>
        <end position="448"/>
    </location>
</feature>
<evidence type="ECO:0000313" key="2">
    <source>
        <dbReference type="EMBL" id="KAK0626418.1"/>
    </source>
</evidence>
<organism evidence="2 3">
    <name type="scientific">Immersiella caudata</name>
    <dbReference type="NCBI Taxonomy" id="314043"/>
    <lineage>
        <taxon>Eukaryota</taxon>
        <taxon>Fungi</taxon>
        <taxon>Dikarya</taxon>
        <taxon>Ascomycota</taxon>
        <taxon>Pezizomycotina</taxon>
        <taxon>Sordariomycetes</taxon>
        <taxon>Sordariomycetidae</taxon>
        <taxon>Sordariales</taxon>
        <taxon>Lasiosphaeriaceae</taxon>
        <taxon>Immersiella</taxon>
    </lineage>
</organism>
<protein>
    <submittedName>
        <fullName evidence="2">Uncharacterized protein</fullName>
    </submittedName>
</protein>
<proteinExistence type="predicted"/>
<feature type="region of interest" description="Disordered" evidence="1">
    <location>
        <begin position="248"/>
        <end position="276"/>
    </location>
</feature>
<feature type="region of interest" description="Disordered" evidence="1">
    <location>
        <begin position="345"/>
        <end position="374"/>
    </location>
</feature>
<feature type="region of interest" description="Disordered" evidence="1">
    <location>
        <begin position="401"/>
        <end position="448"/>
    </location>
</feature>
<comment type="caution">
    <text evidence="2">The sequence shown here is derived from an EMBL/GenBank/DDBJ whole genome shotgun (WGS) entry which is preliminary data.</text>
</comment>
<accession>A0AA39X372</accession>
<name>A0AA39X372_9PEZI</name>
<dbReference type="EMBL" id="JAULSU010000002">
    <property type="protein sequence ID" value="KAK0626418.1"/>
    <property type="molecule type" value="Genomic_DNA"/>
</dbReference>
<feature type="compositionally biased region" description="Polar residues" evidence="1">
    <location>
        <begin position="492"/>
        <end position="508"/>
    </location>
</feature>
<feature type="compositionally biased region" description="Low complexity" evidence="1">
    <location>
        <begin position="425"/>
        <end position="436"/>
    </location>
</feature>
<evidence type="ECO:0000313" key="3">
    <source>
        <dbReference type="Proteomes" id="UP001175000"/>
    </source>
</evidence>
<keyword evidence="3" id="KW-1185">Reference proteome</keyword>